<dbReference type="Proteomes" id="UP000813463">
    <property type="component" value="Chromosome 5"/>
</dbReference>
<evidence type="ECO:0000256" key="4">
    <source>
        <dbReference type="ARBA" id="ARBA00022645"/>
    </source>
</evidence>
<dbReference type="RefSeq" id="XP_021855133.1">
    <property type="nucleotide sequence ID" value="XM_021999441.1"/>
</dbReference>
<feature type="chain" id="PRO_5044522023" description="Carboxypeptidase" evidence="10">
    <location>
        <begin position="26"/>
        <end position="500"/>
    </location>
</feature>
<dbReference type="FunFam" id="3.40.50.12670:FF:000002">
    <property type="entry name" value="Carboxypeptidase"/>
    <property type="match status" value="1"/>
</dbReference>
<dbReference type="KEGG" id="soe:110794457"/>
<keyword evidence="11" id="KW-1185">Reference proteome</keyword>
<dbReference type="InterPro" id="IPR029058">
    <property type="entry name" value="AB_hydrolase_fold"/>
</dbReference>
<dbReference type="OrthoDB" id="443318at2759"/>
<dbReference type="Pfam" id="PF00450">
    <property type="entry name" value="Peptidase_S10"/>
    <property type="match status" value="1"/>
</dbReference>
<evidence type="ECO:0000313" key="11">
    <source>
        <dbReference type="Proteomes" id="UP000813463"/>
    </source>
</evidence>
<dbReference type="FunFam" id="3.40.50.1820:FF:000143">
    <property type="entry name" value="Carboxypeptidase"/>
    <property type="match status" value="1"/>
</dbReference>
<dbReference type="SUPFAM" id="SSF53474">
    <property type="entry name" value="alpha/beta-Hydrolases"/>
    <property type="match status" value="1"/>
</dbReference>
<evidence type="ECO:0000256" key="9">
    <source>
        <dbReference type="ARBA" id="ARBA00023180"/>
    </source>
</evidence>
<evidence type="ECO:0000256" key="5">
    <source>
        <dbReference type="ARBA" id="ARBA00022670"/>
    </source>
</evidence>
<reference evidence="11" key="1">
    <citation type="journal article" date="2021" name="Nat. Commun.">
        <title>Genomic analyses provide insights into spinach domestication and the genetic basis of agronomic traits.</title>
        <authorList>
            <person name="Cai X."/>
            <person name="Sun X."/>
            <person name="Xu C."/>
            <person name="Sun H."/>
            <person name="Wang X."/>
            <person name="Ge C."/>
            <person name="Zhang Z."/>
            <person name="Wang Q."/>
            <person name="Fei Z."/>
            <person name="Jiao C."/>
            <person name="Wang Q."/>
        </authorList>
    </citation>
    <scope>NUCLEOTIDE SEQUENCE [LARGE SCALE GENOMIC DNA]</scope>
    <source>
        <strain evidence="11">cv. Varoflay</strain>
    </source>
</reference>
<comment type="subcellular location">
    <subcellularLocation>
        <location evidence="1">Secreted</location>
    </subcellularLocation>
</comment>
<dbReference type="PANTHER" id="PTHR11802:SF254">
    <property type="entry name" value="SERINE CARBOXYPEPTIDASE-LIKE 20"/>
    <property type="match status" value="1"/>
</dbReference>
<name>A0A9R0IT71_SPIOL</name>
<proteinExistence type="inferred from homology"/>
<dbReference type="InterPro" id="IPR033124">
    <property type="entry name" value="Ser_caboxypep_his_AS"/>
</dbReference>
<evidence type="ECO:0000256" key="7">
    <source>
        <dbReference type="ARBA" id="ARBA00022801"/>
    </source>
</evidence>
<keyword evidence="3" id="KW-0964">Secreted</keyword>
<dbReference type="PROSITE" id="PS00560">
    <property type="entry name" value="CARBOXYPEPT_SER_HIS"/>
    <property type="match status" value="1"/>
</dbReference>
<sequence>MASSCRLVTLALLVHVIVCFTLIKAAPQSSLITNLPGFTGSFPSKHYSGYVSIGEHNAKNMFYYFVESERNPAKDPVVLWLNGGPGCSSLGAFVYEHGPFNFEASGLINSSDLPKLHLNPNSWSKVSNIIYLDSPVGTGFSFSWNSSDYVTGDLKTASDTHIFLLKWFEMFPEHLNNPFFIAGESYAGIFIPTLASEIMKGLDSGSRPIINLKGYMIGNGVTDKYFDGNAAVPFAHGMGLISDDLYQEIVDVCHGSYLTPSSEKCQSKLNKFKDVIENLNLYNILEQCYDFYYDEEYQCYNCIGDEELDTANMKSPEALASSDKTRERLPVRRSTFTDHKLGSTLSQVISNTSVLCHDDMAPYLWLNNKAVRKAIHAAEERETGRWDTCTDRITYHRDVGSVIDYHKRLISIGLRVLIYSGDHDMVVPYTGSEAWTRSLGYKIIDEWRPWISNAQVAGFTQGYDKNLTFLTIKGAGHMVPEDKPREALEFYSRWLAGERI</sequence>
<evidence type="ECO:0000256" key="6">
    <source>
        <dbReference type="ARBA" id="ARBA00022729"/>
    </source>
</evidence>
<dbReference type="PROSITE" id="PS00131">
    <property type="entry name" value="CARBOXYPEPT_SER_SER"/>
    <property type="match status" value="1"/>
</dbReference>
<keyword evidence="8" id="KW-1015">Disulfide bond</keyword>
<keyword evidence="6 10" id="KW-0732">Signal</keyword>
<gene>
    <name evidence="12 13" type="primary">LOC110794457</name>
</gene>
<dbReference type="GO" id="GO:0016747">
    <property type="term" value="F:acyltransferase activity, transferring groups other than amino-acyl groups"/>
    <property type="evidence" value="ECO:0000318"/>
    <property type="project" value="GO_Central"/>
</dbReference>
<dbReference type="RefSeq" id="XP_021855132.1">
    <property type="nucleotide sequence ID" value="XM_021999440.1"/>
</dbReference>
<dbReference type="InterPro" id="IPR018202">
    <property type="entry name" value="Ser_caboxypep_ser_AS"/>
</dbReference>
<accession>A0A9R0IT71</accession>
<reference evidence="12 13" key="2">
    <citation type="submission" date="2025-04" db="UniProtKB">
        <authorList>
            <consortium name="RefSeq"/>
        </authorList>
    </citation>
    <scope>IDENTIFICATION</scope>
</reference>
<dbReference type="AlphaFoldDB" id="A0A9R0IT71"/>
<evidence type="ECO:0000256" key="2">
    <source>
        <dbReference type="ARBA" id="ARBA00009431"/>
    </source>
</evidence>
<keyword evidence="5 10" id="KW-0645">Protease</keyword>
<dbReference type="GO" id="GO:0004185">
    <property type="term" value="F:serine-type carboxypeptidase activity"/>
    <property type="evidence" value="ECO:0007669"/>
    <property type="project" value="UniProtKB-UniRule"/>
</dbReference>
<feature type="signal peptide" evidence="10">
    <location>
        <begin position="1"/>
        <end position="25"/>
    </location>
</feature>
<evidence type="ECO:0000256" key="1">
    <source>
        <dbReference type="ARBA" id="ARBA00004613"/>
    </source>
</evidence>
<organism evidence="11 13">
    <name type="scientific">Spinacia oleracea</name>
    <name type="common">Spinach</name>
    <dbReference type="NCBI Taxonomy" id="3562"/>
    <lineage>
        <taxon>Eukaryota</taxon>
        <taxon>Viridiplantae</taxon>
        <taxon>Streptophyta</taxon>
        <taxon>Embryophyta</taxon>
        <taxon>Tracheophyta</taxon>
        <taxon>Spermatophyta</taxon>
        <taxon>Magnoliopsida</taxon>
        <taxon>eudicotyledons</taxon>
        <taxon>Gunneridae</taxon>
        <taxon>Pentapetalae</taxon>
        <taxon>Caryophyllales</taxon>
        <taxon>Chenopodiaceae</taxon>
        <taxon>Chenopodioideae</taxon>
        <taxon>Anserineae</taxon>
        <taxon>Spinacia</taxon>
    </lineage>
</organism>
<dbReference type="Gene3D" id="3.40.50.12670">
    <property type="match status" value="1"/>
</dbReference>
<dbReference type="PRINTS" id="PR00724">
    <property type="entry name" value="CRBOXYPTASEC"/>
</dbReference>
<dbReference type="PANTHER" id="PTHR11802">
    <property type="entry name" value="SERINE PROTEASE FAMILY S10 SERINE CARBOXYPEPTIDASE"/>
    <property type="match status" value="1"/>
</dbReference>
<protein>
    <recommendedName>
        <fullName evidence="10">Carboxypeptidase</fullName>
        <ecNumber evidence="10">3.4.16.-</ecNumber>
    </recommendedName>
</protein>
<evidence type="ECO:0000256" key="8">
    <source>
        <dbReference type="ARBA" id="ARBA00023157"/>
    </source>
</evidence>
<dbReference type="EC" id="3.4.16.-" evidence="10"/>
<evidence type="ECO:0000313" key="13">
    <source>
        <dbReference type="RefSeq" id="XP_021855133.1"/>
    </source>
</evidence>
<keyword evidence="4 10" id="KW-0121">Carboxypeptidase</keyword>
<dbReference type="GO" id="GO:0005576">
    <property type="term" value="C:extracellular region"/>
    <property type="evidence" value="ECO:0007669"/>
    <property type="project" value="UniProtKB-SubCell"/>
</dbReference>
<evidence type="ECO:0000256" key="3">
    <source>
        <dbReference type="ARBA" id="ARBA00022525"/>
    </source>
</evidence>
<dbReference type="Gene3D" id="3.40.50.1820">
    <property type="entry name" value="alpha/beta hydrolase"/>
    <property type="match status" value="1"/>
</dbReference>
<dbReference type="GO" id="GO:0019748">
    <property type="term" value="P:secondary metabolic process"/>
    <property type="evidence" value="ECO:0000318"/>
    <property type="project" value="GO_Central"/>
</dbReference>
<comment type="similarity">
    <text evidence="2 10">Belongs to the peptidase S10 family.</text>
</comment>
<keyword evidence="7 10" id="KW-0378">Hydrolase</keyword>
<dbReference type="GeneID" id="110794457"/>
<evidence type="ECO:0000313" key="12">
    <source>
        <dbReference type="RefSeq" id="XP_021855132.1"/>
    </source>
</evidence>
<evidence type="ECO:0000256" key="10">
    <source>
        <dbReference type="RuleBase" id="RU361156"/>
    </source>
</evidence>
<dbReference type="InterPro" id="IPR001563">
    <property type="entry name" value="Peptidase_S10"/>
</dbReference>
<dbReference type="GO" id="GO:0006508">
    <property type="term" value="P:proteolysis"/>
    <property type="evidence" value="ECO:0007669"/>
    <property type="project" value="UniProtKB-KW"/>
</dbReference>
<keyword evidence="9" id="KW-0325">Glycoprotein</keyword>